<feature type="transmembrane region" description="Helical" evidence="8">
    <location>
        <begin position="15"/>
        <end position="37"/>
    </location>
</feature>
<comment type="subcellular location">
    <subcellularLocation>
        <location evidence="1">Cell membrane</location>
        <topology evidence="1">Multi-pass membrane protein</topology>
    </subcellularLocation>
</comment>
<keyword evidence="6 8" id="KW-1133">Transmembrane helix</keyword>
<dbReference type="InterPro" id="IPR039421">
    <property type="entry name" value="Type_1_exporter"/>
</dbReference>
<evidence type="ECO:0000256" key="7">
    <source>
        <dbReference type="ARBA" id="ARBA00023136"/>
    </source>
</evidence>
<dbReference type="PANTHER" id="PTHR24221">
    <property type="entry name" value="ATP-BINDING CASSETTE SUB-FAMILY B"/>
    <property type="match status" value="1"/>
</dbReference>
<proteinExistence type="predicted"/>
<feature type="transmembrane region" description="Helical" evidence="8">
    <location>
        <begin position="157"/>
        <end position="176"/>
    </location>
</feature>
<dbReference type="InterPro" id="IPR003439">
    <property type="entry name" value="ABC_transporter-like_ATP-bd"/>
</dbReference>
<evidence type="ECO:0000256" key="1">
    <source>
        <dbReference type="ARBA" id="ARBA00004651"/>
    </source>
</evidence>
<dbReference type="InterPro" id="IPR017871">
    <property type="entry name" value="ABC_transporter-like_CS"/>
</dbReference>
<keyword evidence="3 8" id="KW-0812">Transmembrane</keyword>
<dbReference type="Pfam" id="PF00664">
    <property type="entry name" value="ABC_membrane"/>
    <property type="match status" value="1"/>
</dbReference>
<feature type="domain" description="ABC transmembrane type-1" evidence="10">
    <location>
        <begin position="22"/>
        <end position="300"/>
    </location>
</feature>
<evidence type="ECO:0000256" key="3">
    <source>
        <dbReference type="ARBA" id="ARBA00022692"/>
    </source>
</evidence>
<dbReference type="GO" id="GO:0005886">
    <property type="term" value="C:plasma membrane"/>
    <property type="evidence" value="ECO:0007669"/>
    <property type="project" value="UniProtKB-SubCell"/>
</dbReference>
<feature type="transmembrane region" description="Helical" evidence="8">
    <location>
        <begin position="49"/>
        <end position="70"/>
    </location>
</feature>
<evidence type="ECO:0000256" key="2">
    <source>
        <dbReference type="ARBA" id="ARBA00022448"/>
    </source>
</evidence>
<dbReference type="PANTHER" id="PTHR24221:SF654">
    <property type="entry name" value="ATP-BINDING CASSETTE SUB-FAMILY B MEMBER 6"/>
    <property type="match status" value="1"/>
</dbReference>
<dbReference type="Proteomes" id="UP000325182">
    <property type="component" value="Unassembled WGS sequence"/>
</dbReference>
<accession>A0A5D4MHD8</accession>
<evidence type="ECO:0000313" key="11">
    <source>
        <dbReference type="EMBL" id="TYS00967.1"/>
    </source>
</evidence>
<keyword evidence="2" id="KW-0813">Transport</keyword>
<gene>
    <name evidence="11" type="primary">cydD</name>
    <name evidence="11" type="ORF">FZC84_05610</name>
</gene>
<feature type="transmembrane region" description="Helical" evidence="8">
    <location>
        <begin position="236"/>
        <end position="257"/>
    </location>
</feature>
<dbReference type="EMBL" id="VTEG01000002">
    <property type="protein sequence ID" value="TYS00967.1"/>
    <property type="molecule type" value="Genomic_DNA"/>
</dbReference>
<dbReference type="CDD" id="cd18584">
    <property type="entry name" value="ABC_6TM_AarD_CydD"/>
    <property type="match status" value="1"/>
</dbReference>
<dbReference type="Pfam" id="PF00005">
    <property type="entry name" value="ABC_tran"/>
    <property type="match status" value="1"/>
</dbReference>
<evidence type="ECO:0000259" key="10">
    <source>
        <dbReference type="PROSITE" id="PS50929"/>
    </source>
</evidence>
<dbReference type="SMART" id="SM00382">
    <property type="entry name" value="AAA"/>
    <property type="match status" value="1"/>
</dbReference>
<dbReference type="RefSeq" id="WP_148953230.1">
    <property type="nucleotide sequence ID" value="NZ_VTEG01000002.1"/>
</dbReference>
<keyword evidence="7 8" id="KW-0472">Membrane</keyword>
<name>A0A5D4MHD8_9BACI</name>
<evidence type="ECO:0000259" key="9">
    <source>
        <dbReference type="PROSITE" id="PS50893"/>
    </source>
</evidence>
<dbReference type="GO" id="GO:0005524">
    <property type="term" value="F:ATP binding"/>
    <property type="evidence" value="ECO:0007669"/>
    <property type="project" value="UniProtKB-KW"/>
</dbReference>
<feature type="transmembrane region" description="Helical" evidence="8">
    <location>
        <begin position="263"/>
        <end position="281"/>
    </location>
</feature>
<sequence length="576" mass="62955">MNILNPFLKHHRGTLLYLGATAVFTGLSIIAQAYLIVSVVDRVFLQGHSFGDVVHLLGCLALVLIFRVLLNFGSGRAGARMASKVKSSLRERLLAKYTQNPLRSSLKGQSGHKVSIMLDAVDGIDSYFSRYIPQVIQTSIVPLMILIAAFTQHISTGLLMIVTAPFIPLFFIIIGMKTQKKSEEQLEQMTAFSGKFLDTLQGLTTLKLFGQSARQKEAIRESSHGFRDATMEVLKVAFISSLMLEYISMLGIGLIALELGLRLVVFESVTFFTAFFLLVLAPEFYAAIKELGSAFHTGRGSLGAANKIKEELDKQDLPVIWGEKELAVSAPPSISIKNIGFKYEEGGFELKGFSADIKPYTKTAIVGRSGSGKTTLLHLLAGLAAPSKGTIEVDHQPLSSYTEESWFNEVSYISQNPYIFSGTIAENIAIGAMKAASRQEIIHAAEKAGLSEMAESLEEGYDTRVGEGGRGLSGGEKQRLAIARAFLKKPSIILFDEPTTGLDLKTERILQASIEELSNQSTVITVAHRLHTIKGADLILFMEDGELKAGGTHEELIRTVRDYISMVLIQQRGDEG</sequence>
<dbReference type="FunFam" id="3.40.50.300:FF:000604">
    <property type="entry name" value="ABC transporter B family member 28"/>
    <property type="match status" value="1"/>
</dbReference>
<dbReference type="NCBIfam" id="TIGR02857">
    <property type="entry name" value="CydD"/>
    <property type="match status" value="1"/>
</dbReference>
<feature type="domain" description="ABC transporter" evidence="9">
    <location>
        <begin position="334"/>
        <end position="569"/>
    </location>
</feature>
<dbReference type="InterPro" id="IPR014216">
    <property type="entry name" value="ABC_transptr_CydD"/>
</dbReference>
<dbReference type="GO" id="GO:0042883">
    <property type="term" value="P:cysteine transport"/>
    <property type="evidence" value="ECO:0007669"/>
    <property type="project" value="InterPro"/>
</dbReference>
<dbReference type="Gene3D" id="3.40.50.300">
    <property type="entry name" value="P-loop containing nucleotide triphosphate hydrolases"/>
    <property type="match status" value="1"/>
</dbReference>
<evidence type="ECO:0000313" key="12">
    <source>
        <dbReference type="Proteomes" id="UP000325182"/>
    </source>
</evidence>
<dbReference type="GO" id="GO:0016887">
    <property type="term" value="F:ATP hydrolysis activity"/>
    <property type="evidence" value="ECO:0007669"/>
    <property type="project" value="InterPro"/>
</dbReference>
<dbReference type="InterPro" id="IPR036640">
    <property type="entry name" value="ABC1_TM_sf"/>
</dbReference>
<keyword evidence="5" id="KW-0067">ATP-binding</keyword>
<evidence type="ECO:0000256" key="8">
    <source>
        <dbReference type="SAM" id="Phobius"/>
    </source>
</evidence>
<dbReference type="InterPro" id="IPR027417">
    <property type="entry name" value="P-loop_NTPase"/>
</dbReference>
<dbReference type="AlphaFoldDB" id="A0A5D4MHD8"/>
<dbReference type="PROSITE" id="PS00211">
    <property type="entry name" value="ABC_TRANSPORTER_1"/>
    <property type="match status" value="1"/>
</dbReference>
<dbReference type="SUPFAM" id="SSF52540">
    <property type="entry name" value="P-loop containing nucleoside triphosphate hydrolases"/>
    <property type="match status" value="1"/>
</dbReference>
<evidence type="ECO:0000256" key="6">
    <source>
        <dbReference type="ARBA" id="ARBA00022989"/>
    </source>
</evidence>
<dbReference type="PROSITE" id="PS50929">
    <property type="entry name" value="ABC_TM1F"/>
    <property type="match status" value="1"/>
</dbReference>
<reference evidence="11 12" key="1">
    <citation type="submission" date="2019-08" db="EMBL/GenBank/DDBJ databases">
        <title>Bacillus genomes from the desert of Cuatro Cienegas, Coahuila.</title>
        <authorList>
            <person name="Olmedo-Alvarez G."/>
        </authorList>
    </citation>
    <scope>NUCLEOTIDE SEQUENCE [LARGE SCALE GENOMIC DNA]</scope>
    <source>
        <strain evidence="11 12">CH128b_4D</strain>
    </source>
</reference>
<comment type="caution">
    <text evidence="11">The sequence shown here is derived from an EMBL/GenBank/DDBJ whole genome shotgun (WGS) entry which is preliminary data.</text>
</comment>
<organism evidence="11 12">
    <name type="scientific">Rossellomorea vietnamensis</name>
    <dbReference type="NCBI Taxonomy" id="218284"/>
    <lineage>
        <taxon>Bacteria</taxon>
        <taxon>Bacillati</taxon>
        <taxon>Bacillota</taxon>
        <taxon>Bacilli</taxon>
        <taxon>Bacillales</taxon>
        <taxon>Bacillaceae</taxon>
        <taxon>Rossellomorea</taxon>
    </lineage>
</organism>
<dbReference type="SUPFAM" id="SSF90123">
    <property type="entry name" value="ABC transporter transmembrane region"/>
    <property type="match status" value="1"/>
</dbReference>
<dbReference type="GO" id="GO:0140359">
    <property type="term" value="F:ABC-type transporter activity"/>
    <property type="evidence" value="ECO:0007669"/>
    <property type="project" value="InterPro"/>
</dbReference>
<dbReference type="InterPro" id="IPR003593">
    <property type="entry name" value="AAA+_ATPase"/>
</dbReference>
<dbReference type="Gene3D" id="1.20.1560.10">
    <property type="entry name" value="ABC transporter type 1, transmembrane domain"/>
    <property type="match status" value="1"/>
</dbReference>
<dbReference type="InterPro" id="IPR011527">
    <property type="entry name" value="ABC1_TM_dom"/>
</dbReference>
<protein>
    <submittedName>
        <fullName evidence="11">Thiol reductant ABC exporter subunit CydD</fullName>
    </submittedName>
</protein>
<dbReference type="PROSITE" id="PS50893">
    <property type="entry name" value="ABC_TRANSPORTER_2"/>
    <property type="match status" value="1"/>
</dbReference>
<evidence type="ECO:0000256" key="4">
    <source>
        <dbReference type="ARBA" id="ARBA00022741"/>
    </source>
</evidence>
<evidence type="ECO:0000256" key="5">
    <source>
        <dbReference type="ARBA" id="ARBA00022840"/>
    </source>
</evidence>
<dbReference type="GO" id="GO:0005737">
    <property type="term" value="C:cytoplasm"/>
    <property type="evidence" value="ECO:0007669"/>
    <property type="project" value="UniProtKB-ARBA"/>
</dbReference>
<keyword evidence="4" id="KW-0547">Nucleotide-binding</keyword>